<proteinExistence type="predicted"/>
<evidence type="ECO:0000313" key="2">
    <source>
        <dbReference type="Proteomes" id="UP001153365"/>
    </source>
</evidence>
<sequence>MNFDVDDLDKVKTVRLLDLTNIARPTTQGILQGQQHIAGPTTQGTIAGPTKARIRFGGTKIVQRIRKPLWN</sequence>
<evidence type="ECO:0000313" key="1">
    <source>
        <dbReference type="EMBL" id="CAH7666141.1"/>
    </source>
</evidence>
<dbReference type="AlphaFoldDB" id="A0AAV0AG20"/>
<comment type="caution">
    <text evidence="1">The sequence shown here is derived from an EMBL/GenBank/DDBJ whole genome shotgun (WGS) entry which is preliminary data.</text>
</comment>
<organism evidence="1 2">
    <name type="scientific">Phakopsora pachyrhizi</name>
    <name type="common">Asian soybean rust disease fungus</name>
    <dbReference type="NCBI Taxonomy" id="170000"/>
    <lineage>
        <taxon>Eukaryota</taxon>
        <taxon>Fungi</taxon>
        <taxon>Dikarya</taxon>
        <taxon>Basidiomycota</taxon>
        <taxon>Pucciniomycotina</taxon>
        <taxon>Pucciniomycetes</taxon>
        <taxon>Pucciniales</taxon>
        <taxon>Phakopsoraceae</taxon>
        <taxon>Phakopsora</taxon>
    </lineage>
</organism>
<dbReference type="Proteomes" id="UP001153365">
    <property type="component" value="Unassembled WGS sequence"/>
</dbReference>
<keyword evidence="2" id="KW-1185">Reference proteome</keyword>
<dbReference type="EMBL" id="CALTRL010000060">
    <property type="protein sequence ID" value="CAH7666141.1"/>
    <property type="molecule type" value="Genomic_DNA"/>
</dbReference>
<gene>
    <name evidence="1" type="ORF">PPACK8108_LOCUS475</name>
</gene>
<reference evidence="1" key="1">
    <citation type="submission" date="2022-06" db="EMBL/GenBank/DDBJ databases">
        <authorList>
            <consortium name="SYNGENTA / RWTH Aachen University"/>
        </authorList>
    </citation>
    <scope>NUCLEOTIDE SEQUENCE</scope>
</reference>
<accession>A0AAV0AG20</accession>
<name>A0AAV0AG20_PHAPC</name>
<protein>
    <submittedName>
        <fullName evidence="1">Uncharacterized protein</fullName>
    </submittedName>
</protein>